<sequence length="289" mass="34608">MNKIQVGFLVSYDYELLKFAIPPIYDNSDEIFLAIDKNRKTWNGSDIHIDDSFFQWIKEFDVKNKIHIYEESFYVEGFSTMECEIRERKLLAEKMGIGNWLIQLDSDEYFFDFKSFVEYLKANNHFLTSKEHIQICCFKINQYKNVKGGVLYVDKFDKFMVATNKPNYKVGRHGKCRSIYVSSIALHDCLSREREDLIKKLDNWGHNSDIDKDSFMKKWDAVNETNYHEHEGFFYLEPMHWKTLKFMPGNSLDEILTNFKNDKSMKISSWFLIKKNFGQWFKFLFKKSK</sequence>
<accession>A0ABY4HM69</accession>
<gene>
    <name evidence="1" type="ORF">LXD69_16740</name>
</gene>
<reference evidence="1" key="2">
    <citation type="submission" date="2022-04" db="EMBL/GenBank/DDBJ databases">
        <title>Complete Genome Sequence of Flavobacterium sediminilitoris YSM-43, Isolated from a Tidal Sediment.</title>
        <authorList>
            <person name="Lee P.A."/>
        </authorList>
    </citation>
    <scope>NUCLEOTIDE SEQUENCE</scope>
    <source>
        <strain evidence="1">YSM-43</strain>
    </source>
</reference>
<dbReference type="EMBL" id="CP090145">
    <property type="protein sequence ID" value="UOX33668.1"/>
    <property type="molecule type" value="Genomic_DNA"/>
</dbReference>
<name>A0ABY4HM69_9FLAO</name>
<evidence type="ECO:0000313" key="2">
    <source>
        <dbReference type="Proteomes" id="UP000830454"/>
    </source>
</evidence>
<dbReference type="Proteomes" id="UP000830454">
    <property type="component" value="Chromosome"/>
</dbReference>
<evidence type="ECO:0008006" key="3">
    <source>
        <dbReference type="Google" id="ProtNLM"/>
    </source>
</evidence>
<evidence type="ECO:0000313" key="1">
    <source>
        <dbReference type="EMBL" id="UOX33668.1"/>
    </source>
</evidence>
<reference evidence="1" key="1">
    <citation type="submission" date="2021-12" db="EMBL/GenBank/DDBJ databases">
        <authorList>
            <person name="Cha I.-T."/>
            <person name="Lee K.-E."/>
            <person name="Park S.-J."/>
        </authorList>
    </citation>
    <scope>NUCLEOTIDE SEQUENCE</scope>
    <source>
        <strain evidence="1">YSM-43</strain>
    </source>
</reference>
<organism evidence="1 2">
    <name type="scientific">Flavobacterium sediminilitoris</name>
    <dbReference type="NCBI Taxonomy" id="2024526"/>
    <lineage>
        <taxon>Bacteria</taxon>
        <taxon>Pseudomonadati</taxon>
        <taxon>Bacteroidota</taxon>
        <taxon>Flavobacteriia</taxon>
        <taxon>Flavobacteriales</taxon>
        <taxon>Flavobacteriaceae</taxon>
        <taxon>Flavobacterium</taxon>
    </lineage>
</organism>
<dbReference type="RefSeq" id="WP_246916208.1">
    <property type="nucleotide sequence ID" value="NZ_CP090145.1"/>
</dbReference>
<protein>
    <recommendedName>
        <fullName evidence="3">Glycosyl transferase family 2</fullName>
    </recommendedName>
</protein>
<proteinExistence type="predicted"/>
<keyword evidence="2" id="KW-1185">Reference proteome</keyword>